<dbReference type="InterPro" id="IPR001810">
    <property type="entry name" value="F-box_dom"/>
</dbReference>
<dbReference type="EMBL" id="HG792015">
    <property type="protein sequence ID" value="CDM26524.1"/>
    <property type="molecule type" value="Genomic_DNA"/>
</dbReference>
<evidence type="ECO:0000313" key="2">
    <source>
        <dbReference type="EMBL" id="CDM26524.1"/>
    </source>
</evidence>
<accession>W6PX28</accession>
<evidence type="ECO:0000259" key="1">
    <source>
        <dbReference type="PROSITE" id="PS50181"/>
    </source>
</evidence>
<dbReference type="AlphaFoldDB" id="W6PX28"/>
<dbReference type="SUPFAM" id="SSF81383">
    <property type="entry name" value="F-box domain"/>
    <property type="match status" value="1"/>
</dbReference>
<keyword evidence="3" id="KW-1185">Reference proteome</keyword>
<evidence type="ECO:0000313" key="3">
    <source>
        <dbReference type="Proteomes" id="UP000030686"/>
    </source>
</evidence>
<dbReference type="InterPro" id="IPR036047">
    <property type="entry name" value="F-box-like_dom_sf"/>
</dbReference>
<proteinExistence type="predicted"/>
<dbReference type="Pfam" id="PF12937">
    <property type="entry name" value="F-box-like"/>
    <property type="match status" value="1"/>
</dbReference>
<sequence length="537" mass="61540">MASLSLPPPGFDVGIDRFSSLPVELLICISSYLTNRDLKSLRLACRLLAQVAHIRVNRVFLSANPCNIRVFRTIADDEEFRHHVTEIVWDDARFIEGPKPHPHPTGEIDEADIDPDQGCPYWFVAACKENIHDRNVRKTYDIVRPDDVARGKQVITQLSLKSCWQFYQNLLQQQKDVLFSNSDVDAFIYGIGRFPKLKRITITPAAHGWIHAPLYDTPMIKSFPCGFNYPIPRGWPTSRDSQIPLHAHPWREATEDRKNQWRAFRNVVSVLAKNKLYVPELVLAVNQLPTGLNCTIFDQPCEEYDNLLTILRSPGFCRLDLPLLVGGQEHEDWLSFRSGYLKHALSEAKNMKYFSLRTTVDTDAIRDISGNPTHFIPLKTILPVEEWPELRSFRLSGFLVKQGDMINFLAGLPKTTCVIELSFLEFLDGCWHGLLTEIRDTLCWDQRDKESRPKLIIGIADSMRRAGFGIWLDNEVQDFIYGDGPNPFYPNYGDYLGAGRVGTCRDTFEPGRPRRNVDRFTIARMGYFMAEPFADML</sequence>
<reference evidence="2" key="1">
    <citation type="journal article" date="2014" name="Nat. Commun.">
        <title>Multiple recent horizontal transfers of a large genomic region in cheese making fungi.</title>
        <authorList>
            <person name="Cheeseman K."/>
            <person name="Ropars J."/>
            <person name="Renault P."/>
            <person name="Dupont J."/>
            <person name="Gouzy J."/>
            <person name="Branca A."/>
            <person name="Abraham A.L."/>
            <person name="Ceppi M."/>
            <person name="Conseiller E."/>
            <person name="Debuchy R."/>
            <person name="Malagnac F."/>
            <person name="Goarin A."/>
            <person name="Silar P."/>
            <person name="Lacoste S."/>
            <person name="Sallet E."/>
            <person name="Bensimon A."/>
            <person name="Giraud T."/>
            <person name="Brygoo Y."/>
        </authorList>
    </citation>
    <scope>NUCLEOTIDE SEQUENCE [LARGE SCALE GENOMIC DNA]</scope>
    <source>
        <strain evidence="2">FM164</strain>
    </source>
</reference>
<dbReference type="OrthoDB" id="5422579at2759"/>
<dbReference type="PROSITE" id="PS50181">
    <property type="entry name" value="FBOX"/>
    <property type="match status" value="1"/>
</dbReference>
<gene>
    <name evidence="2" type="ORF">PROQFM164_S01g000333</name>
</gene>
<name>W6PX28_PENRF</name>
<dbReference type="Proteomes" id="UP000030686">
    <property type="component" value="Unassembled WGS sequence"/>
</dbReference>
<dbReference type="OMA" id="LEEAIWI"/>
<protein>
    <submittedName>
        <fullName evidence="2">F-box domain, cyclin-like</fullName>
    </submittedName>
</protein>
<dbReference type="STRING" id="1365484.W6PX28"/>
<organism evidence="2 3">
    <name type="scientific">Penicillium roqueforti (strain FM164)</name>
    <dbReference type="NCBI Taxonomy" id="1365484"/>
    <lineage>
        <taxon>Eukaryota</taxon>
        <taxon>Fungi</taxon>
        <taxon>Dikarya</taxon>
        <taxon>Ascomycota</taxon>
        <taxon>Pezizomycotina</taxon>
        <taxon>Eurotiomycetes</taxon>
        <taxon>Eurotiomycetidae</taxon>
        <taxon>Eurotiales</taxon>
        <taxon>Aspergillaceae</taxon>
        <taxon>Penicillium</taxon>
    </lineage>
</organism>
<feature type="domain" description="F-box" evidence="1">
    <location>
        <begin position="15"/>
        <end position="63"/>
    </location>
</feature>
<dbReference type="CDD" id="cd09917">
    <property type="entry name" value="F-box_SF"/>
    <property type="match status" value="1"/>
</dbReference>